<organism evidence="1 2">
    <name type="scientific">Sphaerobacter thermophilus (strain ATCC 49802 / DSM 20745 / KCCM 41009 / NCIMB 13125 / S 6022)</name>
    <dbReference type="NCBI Taxonomy" id="479434"/>
    <lineage>
        <taxon>Bacteria</taxon>
        <taxon>Pseudomonadati</taxon>
        <taxon>Thermomicrobiota</taxon>
        <taxon>Thermomicrobia</taxon>
        <taxon>Sphaerobacterales</taxon>
        <taxon>Sphaerobacterineae</taxon>
        <taxon>Sphaerobacteraceae</taxon>
        <taxon>Sphaerobacter</taxon>
    </lineage>
</organism>
<proteinExistence type="predicted"/>
<dbReference type="Proteomes" id="UP000002027">
    <property type="component" value="Chromosome 1"/>
</dbReference>
<dbReference type="AlphaFoldDB" id="D1C3T8"/>
<accession>D1C3T8</accession>
<reference evidence="1 2" key="2">
    <citation type="journal article" date="2010" name="Stand. Genomic Sci.">
        <title>Complete genome sequence of Desulfohalobium retbaense type strain (HR(100)).</title>
        <authorList>
            <person name="Spring S."/>
            <person name="Nolan M."/>
            <person name="Lapidus A."/>
            <person name="Glavina Del Rio T."/>
            <person name="Copeland A."/>
            <person name="Tice H."/>
            <person name="Cheng J.F."/>
            <person name="Lucas S."/>
            <person name="Land M."/>
            <person name="Chen F."/>
            <person name="Bruce D."/>
            <person name="Goodwin L."/>
            <person name="Pitluck S."/>
            <person name="Ivanova N."/>
            <person name="Mavromatis K."/>
            <person name="Mikhailova N."/>
            <person name="Pati A."/>
            <person name="Chen A."/>
            <person name="Palaniappan K."/>
            <person name="Hauser L."/>
            <person name="Chang Y.J."/>
            <person name="Jeffries C.D."/>
            <person name="Munk C."/>
            <person name="Kiss H."/>
            <person name="Chain P."/>
            <person name="Han C."/>
            <person name="Brettin T."/>
            <person name="Detter J.C."/>
            <person name="Schuler E."/>
            <person name="Goker M."/>
            <person name="Rohde M."/>
            <person name="Bristow J."/>
            <person name="Eisen J.A."/>
            <person name="Markowitz V."/>
            <person name="Hugenholtz P."/>
            <person name="Kyrpides N.C."/>
            <person name="Klenk H.P."/>
        </authorList>
    </citation>
    <scope>NUCLEOTIDE SEQUENCE [LARGE SCALE GENOMIC DNA]</scope>
    <source>
        <strain evidence="2">ATCC 49802 / DSM 20745 / S 6022</strain>
    </source>
</reference>
<gene>
    <name evidence="1" type="ordered locus">Sthe_1470</name>
</gene>
<dbReference type="HOGENOM" id="CLU_3398544_0_0_0"/>
<evidence type="ECO:0000313" key="1">
    <source>
        <dbReference type="EMBL" id="ACZ38905.1"/>
    </source>
</evidence>
<reference evidence="2" key="1">
    <citation type="submission" date="2009-11" db="EMBL/GenBank/DDBJ databases">
        <title>The complete chromosome 1 of Sphaerobacter thermophilus DSM 20745.</title>
        <authorList>
            <person name="Lucas S."/>
            <person name="Copeland A."/>
            <person name="Lapidus A."/>
            <person name="Glavina del Rio T."/>
            <person name="Dalin E."/>
            <person name="Tice H."/>
            <person name="Bruce D."/>
            <person name="Goodwin L."/>
            <person name="Pitluck S."/>
            <person name="Kyrpides N."/>
            <person name="Mavromatis K."/>
            <person name="Ivanova N."/>
            <person name="Mikhailova N."/>
            <person name="LaButti K.M."/>
            <person name="Clum A."/>
            <person name="Sun H.I."/>
            <person name="Brettin T."/>
            <person name="Detter J.C."/>
            <person name="Han C."/>
            <person name="Larimer F."/>
            <person name="Land M."/>
            <person name="Hauser L."/>
            <person name="Markowitz V."/>
            <person name="Cheng J.F."/>
            <person name="Hugenholtz P."/>
            <person name="Woyke T."/>
            <person name="Wu D."/>
            <person name="Steenblock K."/>
            <person name="Schneider S."/>
            <person name="Pukall R."/>
            <person name="Goeker M."/>
            <person name="Klenk H.P."/>
            <person name="Eisen J.A."/>
        </authorList>
    </citation>
    <scope>NUCLEOTIDE SEQUENCE [LARGE SCALE GENOMIC DNA]</scope>
    <source>
        <strain evidence="2">ATCC 49802 / DSM 20745 / S 6022</strain>
    </source>
</reference>
<dbReference type="InParanoid" id="D1C3T8"/>
<dbReference type="KEGG" id="sti:Sthe_1470"/>
<protein>
    <submittedName>
        <fullName evidence="1">Uncharacterized protein</fullName>
    </submittedName>
</protein>
<keyword evidence="2" id="KW-1185">Reference proteome</keyword>
<name>D1C3T8_SPHTD</name>
<sequence>MLLASVVREHAPAVPVSLTILARRSILPADK</sequence>
<evidence type="ECO:0000313" key="2">
    <source>
        <dbReference type="Proteomes" id="UP000002027"/>
    </source>
</evidence>
<dbReference type="EMBL" id="CP001823">
    <property type="protein sequence ID" value="ACZ38905.1"/>
    <property type="molecule type" value="Genomic_DNA"/>
</dbReference>